<keyword evidence="2" id="KW-0472">Membrane</keyword>
<feature type="transmembrane region" description="Helical" evidence="2">
    <location>
        <begin position="37"/>
        <end position="55"/>
    </location>
</feature>
<evidence type="ECO:0000256" key="2">
    <source>
        <dbReference type="SAM" id="Phobius"/>
    </source>
</evidence>
<dbReference type="AlphaFoldDB" id="A0A975YJ93"/>
<evidence type="ECO:0000313" key="3">
    <source>
        <dbReference type="EMBL" id="QXM24414.1"/>
    </source>
</evidence>
<dbReference type="PANTHER" id="PTHR43317">
    <property type="entry name" value="THERMOSPERMINE SYNTHASE ACAULIS5"/>
    <property type="match status" value="1"/>
</dbReference>
<feature type="transmembrane region" description="Helical" evidence="2">
    <location>
        <begin position="182"/>
        <end position="200"/>
    </location>
</feature>
<feature type="transmembrane region" description="Helical" evidence="2">
    <location>
        <begin position="207"/>
        <end position="226"/>
    </location>
</feature>
<dbReference type="PANTHER" id="PTHR43317:SF1">
    <property type="entry name" value="THERMOSPERMINE SYNTHASE ACAULIS5"/>
    <property type="match status" value="1"/>
</dbReference>
<dbReference type="GO" id="GO:0006596">
    <property type="term" value="P:polyamine biosynthetic process"/>
    <property type="evidence" value="ECO:0007669"/>
    <property type="project" value="UniProtKB-KW"/>
</dbReference>
<feature type="transmembrane region" description="Helical" evidence="2">
    <location>
        <begin position="109"/>
        <end position="134"/>
    </location>
</feature>
<sequence length="513" mass="54160">MRLRPLLDSATIFLSSALGLTVEIIAGRLLAPYVGMSVYSWTAVIAVVLGGFSIGHWWGGRLAGPDCDRRRGHLRLAALLGGCAVTALLAVPVLRLVAPVLDAPGVSPLLAMMGFAVAGFLAPSLFVGAVSPIVTKLAVEEAAPGQMGRVLGRLFALSALGAIGGTLAAGFLLLAWIGSSSAMLACAGLYGLLAAANLAPASGVRPAAAAAALALVASAAASLLPVHARACDAESAYACLRVVDVSTLVGQPARLLVLDHLAHGVNVRDDPLLLVQPYLHLADELMRRRGLGAAPRAFFAGGGAFTLPRAWAAEFPEAQLVVAEIDPTVVELAREAFWLVESRALTVLARDARPALQALPSEPSFDLIFADAFQDLAMPVHLATREWHQAVRARLAPSGAYLVNVMEDRRDPRFLLALVRTLALDFPHVEVWVEAAEQPPGRRITYLVLASDRPTEVARITATRGPERVWARLPSGFVMARAEAARVPVLTDDFAPVDRLMSHLILSPEASGR</sequence>
<keyword evidence="1" id="KW-0620">Polyamine biosynthesis</keyword>
<evidence type="ECO:0000313" key="4">
    <source>
        <dbReference type="Proteomes" id="UP000694001"/>
    </source>
</evidence>
<dbReference type="RefSeq" id="WP_218285471.1">
    <property type="nucleotide sequence ID" value="NZ_CP076448.1"/>
</dbReference>
<keyword evidence="2" id="KW-1133">Transmembrane helix</keyword>
<name>A0A975YJ93_9PROT</name>
<keyword evidence="4" id="KW-1185">Reference proteome</keyword>
<dbReference type="GO" id="GO:0010487">
    <property type="term" value="F:thermospermine synthase activity"/>
    <property type="evidence" value="ECO:0007669"/>
    <property type="project" value="TreeGrafter"/>
</dbReference>
<feature type="transmembrane region" description="Helical" evidence="2">
    <location>
        <begin position="76"/>
        <end position="97"/>
    </location>
</feature>
<keyword evidence="2" id="KW-0812">Transmembrane</keyword>
<proteinExistence type="predicted"/>
<feature type="transmembrane region" description="Helical" evidence="2">
    <location>
        <begin position="12"/>
        <end position="31"/>
    </location>
</feature>
<gene>
    <name evidence="3" type="ORF">KO353_14390</name>
</gene>
<evidence type="ECO:0000256" key="1">
    <source>
        <dbReference type="ARBA" id="ARBA00023115"/>
    </source>
</evidence>
<organism evidence="3 4">
    <name type="scientific">Elioraea tepida</name>
    <dbReference type="NCBI Taxonomy" id="2843330"/>
    <lineage>
        <taxon>Bacteria</taxon>
        <taxon>Pseudomonadati</taxon>
        <taxon>Pseudomonadota</taxon>
        <taxon>Alphaproteobacteria</taxon>
        <taxon>Acetobacterales</taxon>
        <taxon>Elioraeaceae</taxon>
        <taxon>Elioraea</taxon>
    </lineage>
</organism>
<feature type="transmembrane region" description="Helical" evidence="2">
    <location>
        <begin position="154"/>
        <end position="176"/>
    </location>
</feature>
<dbReference type="NCBIfam" id="NF037959">
    <property type="entry name" value="MFS_SpdSyn"/>
    <property type="match status" value="1"/>
</dbReference>
<dbReference type="EMBL" id="CP076448">
    <property type="protein sequence ID" value="QXM24414.1"/>
    <property type="molecule type" value="Genomic_DNA"/>
</dbReference>
<reference evidence="3" key="1">
    <citation type="submission" date="2021-06" db="EMBL/GenBank/DDBJ databases">
        <title>Elioraea tepida, sp. nov., a moderately thermophilic aerobic anoxygenic phototrophic bacterium isolated from an alkaline siliceous hot spring mat community in Yellowstone National Park, WY, USA.</title>
        <authorList>
            <person name="Saini M.K."/>
            <person name="Yoshida S."/>
            <person name="Sebastian A."/>
            <person name="Hirose S."/>
            <person name="Hara E."/>
            <person name="Tamaki H."/>
            <person name="Soulier N.T."/>
            <person name="Albert I."/>
            <person name="Hanada S."/>
            <person name="Bryant D.A."/>
            <person name="Tank M."/>
        </authorList>
    </citation>
    <scope>NUCLEOTIDE SEQUENCE</scope>
    <source>
        <strain evidence="3">MS-P2</strain>
    </source>
</reference>
<protein>
    <submittedName>
        <fullName evidence="3">Fused MFS/spermidine synthase</fullName>
    </submittedName>
</protein>
<dbReference type="Proteomes" id="UP000694001">
    <property type="component" value="Chromosome"/>
</dbReference>
<dbReference type="KEGG" id="elio:KO353_14390"/>
<accession>A0A975YJ93</accession>